<dbReference type="GO" id="GO:0006740">
    <property type="term" value="P:NADPH regeneration"/>
    <property type="evidence" value="ECO:0000318"/>
    <property type="project" value="GO_Central"/>
</dbReference>
<dbReference type="Gene3D" id="3.30.360.10">
    <property type="entry name" value="Dihydrodipicolinate Reductase, domain 2"/>
    <property type="match status" value="1"/>
</dbReference>
<dbReference type="InterPro" id="IPR036291">
    <property type="entry name" value="NAD(P)-bd_dom_sf"/>
</dbReference>
<dbReference type="HOGENOM" id="CLU_720550_0_0_1"/>
<evidence type="ECO:0000313" key="3">
    <source>
        <dbReference type="EMBL" id="EED93802.1"/>
    </source>
</evidence>
<dbReference type="Pfam" id="PF01408">
    <property type="entry name" value="GFO_IDH_MocA"/>
    <property type="match status" value="1"/>
</dbReference>
<dbReference type="InterPro" id="IPR000683">
    <property type="entry name" value="Gfo/Idh/MocA-like_OxRdtase_N"/>
</dbReference>
<sequence length="368" mass="40152">MSSSVVSVVLVGCGAPLRSMGWYHATQLLNKDSNILARLDYVVEPWYMSDEGNGSPGFTEFIEFKESLEKSNGVTFYATVDEVPRSENAQETRLAIISARTADNPKLFEACLNIGCQSIFLEKPGAPSVSELNAMMESAKTKGVSVFMGFNKNVSKFATKAREYANNHPGTNVTFVHNNNYDSTEESLGECFERNAEGMLKNMAIHELALLVTFYGVSVETIDSVEADMEYSSCKTLKGPSGKDFTDFDKLKFTITTKNGTIISVAADRCGGDDSVGIVTDSEGKELARFTMPDEEDATTIANAEKRIAGANQYFYVQDPDYAMLKKRVAKALVEGTVPEGVATIDVAAATLTLAEYLTPILQKQLLK</sequence>
<dbReference type="PANTHER" id="PTHR42840:SF3">
    <property type="entry name" value="BINDING ROSSMANN FOLD OXIDOREDUCTASE, PUTATIVE (AFU_ORTHOLOGUE AFUA_2G10240)-RELATED"/>
    <property type="match status" value="1"/>
</dbReference>
<protein>
    <recommendedName>
        <fullName evidence="2">Gfo/Idh/MocA-like oxidoreductase N-terminal domain-containing protein</fullName>
    </recommendedName>
</protein>
<dbReference type="InParanoid" id="B8BY07"/>
<name>B8BY07_THAPS</name>
<dbReference type="GeneID" id="7451688"/>
<evidence type="ECO:0000256" key="1">
    <source>
        <dbReference type="ARBA" id="ARBA00023002"/>
    </source>
</evidence>
<dbReference type="OMA" id="REYANNH"/>
<gene>
    <name evidence="3" type="ORF">THAPSDRAFT_21789</name>
</gene>
<dbReference type="PANTHER" id="PTHR42840">
    <property type="entry name" value="NAD(P)-BINDING ROSSMANN-FOLD SUPERFAMILY PROTEIN-RELATED"/>
    <property type="match status" value="1"/>
</dbReference>
<evidence type="ECO:0000313" key="4">
    <source>
        <dbReference type="Proteomes" id="UP000001449"/>
    </source>
</evidence>
<keyword evidence="4" id="KW-1185">Reference proteome</keyword>
<evidence type="ECO:0000259" key="2">
    <source>
        <dbReference type="Pfam" id="PF01408"/>
    </source>
</evidence>
<dbReference type="Proteomes" id="UP000001449">
    <property type="component" value="Chromosome 3"/>
</dbReference>
<dbReference type="eggNOG" id="ENOG502SI74">
    <property type="taxonomic scope" value="Eukaryota"/>
</dbReference>
<organism evidence="3 4">
    <name type="scientific">Thalassiosira pseudonana</name>
    <name type="common">Marine diatom</name>
    <name type="synonym">Cyclotella nana</name>
    <dbReference type="NCBI Taxonomy" id="35128"/>
    <lineage>
        <taxon>Eukaryota</taxon>
        <taxon>Sar</taxon>
        <taxon>Stramenopiles</taxon>
        <taxon>Ochrophyta</taxon>
        <taxon>Bacillariophyta</taxon>
        <taxon>Coscinodiscophyceae</taxon>
        <taxon>Thalassiosirophycidae</taxon>
        <taxon>Thalassiosirales</taxon>
        <taxon>Thalassiosiraceae</taxon>
        <taxon>Thalassiosira</taxon>
    </lineage>
</organism>
<dbReference type="RefSeq" id="XP_002288366.1">
    <property type="nucleotide sequence ID" value="XM_002288330.1"/>
</dbReference>
<dbReference type="SUPFAM" id="SSF51735">
    <property type="entry name" value="NAD(P)-binding Rossmann-fold domains"/>
    <property type="match status" value="1"/>
</dbReference>
<dbReference type="GO" id="GO:0016491">
    <property type="term" value="F:oxidoreductase activity"/>
    <property type="evidence" value="ECO:0000318"/>
    <property type="project" value="GO_Central"/>
</dbReference>
<reference evidence="3 4" key="2">
    <citation type="journal article" date="2008" name="Nature">
        <title>The Phaeodactylum genome reveals the evolutionary history of diatom genomes.</title>
        <authorList>
            <person name="Bowler C."/>
            <person name="Allen A.E."/>
            <person name="Badger J.H."/>
            <person name="Grimwood J."/>
            <person name="Jabbari K."/>
            <person name="Kuo A."/>
            <person name="Maheswari U."/>
            <person name="Martens C."/>
            <person name="Maumus F."/>
            <person name="Otillar R.P."/>
            <person name="Rayko E."/>
            <person name="Salamov A."/>
            <person name="Vandepoele K."/>
            <person name="Beszteri B."/>
            <person name="Gruber A."/>
            <person name="Heijde M."/>
            <person name="Katinka M."/>
            <person name="Mock T."/>
            <person name="Valentin K."/>
            <person name="Verret F."/>
            <person name="Berges J.A."/>
            <person name="Brownlee C."/>
            <person name="Cadoret J.P."/>
            <person name="Chiovitti A."/>
            <person name="Choi C.J."/>
            <person name="Coesel S."/>
            <person name="De Martino A."/>
            <person name="Detter J.C."/>
            <person name="Durkin C."/>
            <person name="Falciatore A."/>
            <person name="Fournet J."/>
            <person name="Haruta M."/>
            <person name="Huysman M.J."/>
            <person name="Jenkins B.D."/>
            <person name="Jiroutova K."/>
            <person name="Jorgensen R.E."/>
            <person name="Joubert Y."/>
            <person name="Kaplan A."/>
            <person name="Kroger N."/>
            <person name="Kroth P.G."/>
            <person name="La Roche J."/>
            <person name="Lindquist E."/>
            <person name="Lommer M."/>
            <person name="Martin-Jezequel V."/>
            <person name="Lopez P.J."/>
            <person name="Lucas S."/>
            <person name="Mangogna M."/>
            <person name="McGinnis K."/>
            <person name="Medlin L.K."/>
            <person name="Montsant A."/>
            <person name="Oudot-Le Secq M.P."/>
            <person name="Napoli C."/>
            <person name="Obornik M."/>
            <person name="Parker M.S."/>
            <person name="Petit J.L."/>
            <person name="Porcel B.M."/>
            <person name="Poulsen N."/>
            <person name="Robison M."/>
            <person name="Rychlewski L."/>
            <person name="Rynearson T.A."/>
            <person name="Schmutz J."/>
            <person name="Shapiro H."/>
            <person name="Siaut M."/>
            <person name="Stanley M."/>
            <person name="Sussman M.R."/>
            <person name="Taylor A.R."/>
            <person name="Vardi A."/>
            <person name="von Dassow P."/>
            <person name="Vyverman W."/>
            <person name="Willis A."/>
            <person name="Wyrwicz L.S."/>
            <person name="Rokhsar D.S."/>
            <person name="Weissenbach J."/>
            <person name="Armbrust E.V."/>
            <person name="Green B.R."/>
            <person name="Van de Peer Y."/>
            <person name="Grigoriev I.V."/>
        </authorList>
    </citation>
    <scope>NUCLEOTIDE SEQUENCE [LARGE SCALE GENOMIC DNA]</scope>
    <source>
        <strain evidence="3 4">CCMP1335</strain>
    </source>
</reference>
<accession>B8BY07</accession>
<dbReference type="GO" id="GO:0000166">
    <property type="term" value="F:nucleotide binding"/>
    <property type="evidence" value="ECO:0007669"/>
    <property type="project" value="InterPro"/>
</dbReference>
<reference evidence="3 4" key="1">
    <citation type="journal article" date="2004" name="Science">
        <title>The genome of the diatom Thalassiosira pseudonana: ecology, evolution, and metabolism.</title>
        <authorList>
            <person name="Armbrust E.V."/>
            <person name="Berges J.A."/>
            <person name="Bowler C."/>
            <person name="Green B.R."/>
            <person name="Martinez D."/>
            <person name="Putnam N.H."/>
            <person name="Zhou S."/>
            <person name="Allen A.E."/>
            <person name="Apt K.E."/>
            <person name="Bechner M."/>
            <person name="Brzezinski M.A."/>
            <person name="Chaal B.K."/>
            <person name="Chiovitti A."/>
            <person name="Davis A.K."/>
            <person name="Demarest M.S."/>
            <person name="Detter J.C."/>
            <person name="Glavina T."/>
            <person name="Goodstein D."/>
            <person name="Hadi M.Z."/>
            <person name="Hellsten U."/>
            <person name="Hildebrand M."/>
            <person name="Jenkins B.D."/>
            <person name="Jurka J."/>
            <person name="Kapitonov V.V."/>
            <person name="Kroger N."/>
            <person name="Lau W.W."/>
            <person name="Lane T.W."/>
            <person name="Larimer F.W."/>
            <person name="Lippmeier J.C."/>
            <person name="Lucas S."/>
            <person name="Medina M."/>
            <person name="Montsant A."/>
            <person name="Obornik M."/>
            <person name="Parker M.S."/>
            <person name="Palenik B."/>
            <person name="Pazour G.J."/>
            <person name="Richardson P.M."/>
            <person name="Rynearson T.A."/>
            <person name="Saito M.A."/>
            <person name="Schwartz D.C."/>
            <person name="Thamatrakoln K."/>
            <person name="Valentin K."/>
            <person name="Vardi A."/>
            <person name="Wilkerson F.P."/>
            <person name="Rokhsar D.S."/>
        </authorList>
    </citation>
    <scope>NUCLEOTIDE SEQUENCE [LARGE SCALE GENOMIC DNA]</scope>
    <source>
        <strain evidence="3 4">CCMP1335</strain>
    </source>
</reference>
<proteinExistence type="predicted"/>
<feature type="domain" description="Gfo/Idh/MocA-like oxidoreductase N-terminal" evidence="2">
    <location>
        <begin position="66"/>
        <end position="150"/>
    </location>
</feature>
<dbReference type="Gene3D" id="3.40.50.720">
    <property type="entry name" value="NAD(P)-binding Rossmann-like Domain"/>
    <property type="match status" value="1"/>
</dbReference>
<dbReference type="AlphaFoldDB" id="B8BY07"/>
<dbReference type="EMBL" id="CM000640">
    <property type="protein sequence ID" value="EED93802.1"/>
    <property type="molecule type" value="Genomic_DNA"/>
</dbReference>
<dbReference type="KEGG" id="tps:THAPSDRAFT_21789"/>
<keyword evidence="1" id="KW-0560">Oxidoreductase</keyword>
<dbReference type="PaxDb" id="35128-Thaps21789"/>